<dbReference type="InterPro" id="IPR011546">
    <property type="entry name" value="Pept_M41_FtsH_extracell"/>
</dbReference>
<keyword evidence="4 14" id="KW-0812">Transmembrane</keyword>
<feature type="transmembrane region" description="Helical" evidence="14">
    <location>
        <begin position="121"/>
        <end position="139"/>
    </location>
</feature>
<name>A0A2H0BW26_9BACT</name>
<dbReference type="InterPro" id="IPR003960">
    <property type="entry name" value="ATPase_AAA_CS"/>
</dbReference>
<evidence type="ECO:0000256" key="4">
    <source>
        <dbReference type="ARBA" id="ARBA00022692"/>
    </source>
</evidence>
<dbReference type="SUPFAM" id="SSF52540">
    <property type="entry name" value="P-loop containing nucleoside triphosphate hydrolases"/>
    <property type="match status" value="1"/>
</dbReference>
<keyword evidence="10 14" id="KW-1133">Transmembrane helix</keyword>
<keyword evidence="7 14" id="KW-0378">Hydrolase</keyword>
<dbReference type="PANTHER" id="PTHR23076">
    <property type="entry name" value="METALLOPROTEASE M41 FTSH"/>
    <property type="match status" value="1"/>
</dbReference>
<evidence type="ECO:0000313" key="18">
    <source>
        <dbReference type="Proteomes" id="UP000231246"/>
    </source>
</evidence>
<evidence type="ECO:0000256" key="7">
    <source>
        <dbReference type="ARBA" id="ARBA00022801"/>
    </source>
</evidence>
<keyword evidence="8 14" id="KW-0862">Zinc</keyword>
<dbReference type="Pfam" id="PF01434">
    <property type="entry name" value="Peptidase_M41"/>
    <property type="match status" value="1"/>
</dbReference>
<dbReference type="GO" id="GO:0004222">
    <property type="term" value="F:metalloendopeptidase activity"/>
    <property type="evidence" value="ECO:0007669"/>
    <property type="project" value="InterPro"/>
</dbReference>
<keyword evidence="9 14" id="KW-0067">ATP-binding</keyword>
<evidence type="ECO:0000259" key="16">
    <source>
        <dbReference type="SMART" id="SM00382"/>
    </source>
</evidence>
<accession>A0A2H0BW26</accession>
<dbReference type="GO" id="GO:0004176">
    <property type="term" value="F:ATP-dependent peptidase activity"/>
    <property type="evidence" value="ECO:0007669"/>
    <property type="project" value="InterPro"/>
</dbReference>
<dbReference type="FunFam" id="1.20.58.760:FF:000001">
    <property type="entry name" value="ATP-dependent zinc metalloprotease FtsH"/>
    <property type="match status" value="1"/>
</dbReference>
<dbReference type="GO" id="GO:0030163">
    <property type="term" value="P:protein catabolic process"/>
    <property type="evidence" value="ECO:0007669"/>
    <property type="project" value="UniProtKB-UniRule"/>
</dbReference>
<dbReference type="GO" id="GO:0006508">
    <property type="term" value="P:proteolysis"/>
    <property type="evidence" value="ECO:0007669"/>
    <property type="project" value="UniProtKB-KW"/>
</dbReference>
<protein>
    <recommendedName>
        <fullName evidence="14">ATP-dependent zinc metalloprotease FtsH</fullName>
        <ecNumber evidence="14">3.4.24.-</ecNumber>
    </recommendedName>
</protein>
<evidence type="ECO:0000256" key="14">
    <source>
        <dbReference type="HAMAP-Rule" id="MF_01458"/>
    </source>
</evidence>
<dbReference type="GO" id="GO:0016887">
    <property type="term" value="F:ATP hydrolysis activity"/>
    <property type="evidence" value="ECO:0007669"/>
    <property type="project" value="UniProtKB-UniRule"/>
</dbReference>
<feature type="active site" evidence="14">
    <location>
        <position position="432"/>
    </location>
</feature>
<proteinExistence type="inferred from homology"/>
<dbReference type="InterPro" id="IPR027417">
    <property type="entry name" value="P-loop_NTPase"/>
</dbReference>
<evidence type="ECO:0000313" key="17">
    <source>
        <dbReference type="EMBL" id="PIP61250.1"/>
    </source>
</evidence>
<dbReference type="FunFam" id="3.40.50.300:FF:000001">
    <property type="entry name" value="ATP-dependent zinc metalloprotease FtsH"/>
    <property type="match status" value="1"/>
</dbReference>
<dbReference type="GO" id="GO:0005524">
    <property type="term" value="F:ATP binding"/>
    <property type="evidence" value="ECO:0007669"/>
    <property type="project" value="UniProtKB-UniRule"/>
</dbReference>
<dbReference type="InterPro" id="IPR000642">
    <property type="entry name" value="Peptidase_M41"/>
</dbReference>
<reference evidence="17 18" key="1">
    <citation type="submission" date="2017-09" db="EMBL/GenBank/DDBJ databases">
        <title>Depth-based differentiation of microbial function through sediment-hosted aquifers and enrichment of novel symbionts in the deep terrestrial subsurface.</title>
        <authorList>
            <person name="Probst A.J."/>
            <person name="Ladd B."/>
            <person name="Jarett J.K."/>
            <person name="Geller-Mcgrath D.E."/>
            <person name="Sieber C.M."/>
            <person name="Emerson J.B."/>
            <person name="Anantharaman K."/>
            <person name="Thomas B.C."/>
            <person name="Malmstrom R."/>
            <person name="Stieglmeier M."/>
            <person name="Klingl A."/>
            <person name="Woyke T."/>
            <person name="Ryan C.M."/>
            <person name="Banfield J.F."/>
        </authorList>
    </citation>
    <scope>NUCLEOTIDE SEQUENCE [LARGE SCALE GENOMIC DNA]</scope>
    <source>
        <strain evidence="17">CG22_combo_CG10-13_8_21_14_all_38_20</strain>
    </source>
</reference>
<evidence type="ECO:0000256" key="5">
    <source>
        <dbReference type="ARBA" id="ARBA00022723"/>
    </source>
</evidence>
<dbReference type="FunFam" id="1.10.8.60:FF:000001">
    <property type="entry name" value="ATP-dependent zinc metalloprotease FtsH"/>
    <property type="match status" value="1"/>
</dbReference>
<keyword evidence="12 14" id="KW-0472">Membrane</keyword>
<evidence type="ECO:0000256" key="11">
    <source>
        <dbReference type="ARBA" id="ARBA00023049"/>
    </source>
</evidence>
<dbReference type="Gene3D" id="1.10.8.60">
    <property type="match status" value="1"/>
</dbReference>
<dbReference type="GO" id="GO:0005886">
    <property type="term" value="C:plasma membrane"/>
    <property type="evidence" value="ECO:0007669"/>
    <property type="project" value="UniProtKB-SubCell"/>
</dbReference>
<evidence type="ECO:0000256" key="6">
    <source>
        <dbReference type="ARBA" id="ARBA00022741"/>
    </source>
</evidence>
<comment type="similarity">
    <text evidence="13 14">In the central section; belongs to the AAA ATPase family.</text>
</comment>
<dbReference type="PROSITE" id="PS00674">
    <property type="entry name" value="AAA"/>
    <property type="match status" value="1"/>
</dbReference>
<dbReference type="InterPro" id="IPR003959">
    <property type="entry name" value="ATPase_AAA_core"/>
</dbReference>
<feature type="domain" description="AAA+ ATPase" evidence="16">
    <location>
        <begin position="202"/>
        <end position="341"/>
    </location>
</feature>
<keyword evidence="11 14" id="KW-0482">Metalloprotease</keyword>
<evidence type="ECO:0000256" key="8">
    <source>
        <dbReference type="ARBA" id="ARBA00022833"/>
    </source>
</evidence>
<evidence type="ECO:0000256" key="13">
    <source>
        <dbReference type="ARBA" id="ARBA00061570"/>
    </source>
</evidence>
<comment type="caution">
    <text evidence="14">Lacks conserved residue(s) required for the propagation of feature annotation.</text>
</comment>
<dbReference type="CDD" id="cd19501">
    <property type="entry name" value="RecA-like_FtsH"/>
    <property type="match status" value="1"/>
</dbReference>
<dbReference type="Pfam" id="PF06480">
    <property type="entry name" value="FtsH_ext"/>
    <property type="match status" value="1"/>
</dbReference>
<evidence type="ECO:0000256" key="15">
    <source>
        <dbReference type="RuleBase" id="RU003651"/>
    </source>
</evidence>
<feature type="binding site" evidence="14">
    <location>
        <position position="435"/>
    </location>
    <ligand>
        <name>Zn(2+)</name>
        <dbReference type="ChEBI" id="CHEBI:29105"/>
        <note>catalytic</note>
    </ligand>
</feature>
<dbReference type="EMBL" id="PCTA01000033">
    <property type="protein sequence ID" value="PIP61250.1"/>
    <property type="molecule type" value="Genomic_DNA"/>
</dbReference>
<comment type="function">
    <text evidence="14">Acts as a processive, ATP-dependent zinc metallopeptidase for both cytoplasmic and membrane proteins. Plays a role in the quality control of integral membrane proteins.</text>
</comment>
<dbReference type="InterPro" id="IPR003593">
    <property type="entry name" value="AAA+_ATPase"/>
</dbReference>
<keyword evidence="3 14" id="KW-0645">Protease</keyword>
<dbReference type="HAMAP" id="MF_01458">
    <property type="entry name" value="FtsH"/>
    <property type="match status" value="1"/>
</dbReference>
<dbReference type="AlphaFoldDB" id="A0A2H0BW26"/>
<evidence type="ECO:0000256" key="10">
    <source>
        <dbReference type="ARBA" id="ARBA00022989"/>
    </source>
</evidence>
<dbReference type="Pfam" id="PF00004">
    <property type="entry name" value="AAA"/>
    <property type="match status" value="1"/>
</dbReference>
<keyword evidence="17" id="KW-0132">Cell division</keyword>
<dbReference type="InterPro" id="IPR041569">
    <property type="entry name" value="AAA_lid_3"/>
</dbReference>
<dbReference type="GO" id="GO:0051301">
    <property type="term" value="P:cell division"/>
    <property type="evidence" value="ECO:0007669"/>
    <property type="project" value="UniProtKB-KW"/>
</dbReference>
<dbReference type="PANTHER" id="PTHR23076:SF113">
    <property type="entry name" value="ATP-DEPENDENT ZINC METALLOPROTEASE FTSH 1, CHLOROPLASTIC-RELATED"/>
    <property type="match status" value="1"/>
</dbReference>
<evidence type="ECO:0000256" key="2">
    <source>
        <dbReference type="ARBA" id="ARBA00010044"/>
    </source>
</evidence>
<dbReference type="InterPro" id="IPR005936">
    <property type="entry name" value="FtsH"/>
</dbReference>
<comment type="subcellular location">
    <subcellularLocation>
        <location evidence="14">Cell membrane</location>
        <topology evidence="14">Multi-pass membrane protein</topology>
        <orientation evidence="14">Cytoplasmic side</orientation>
    </subcellularLocation>
    <subcellularLocation>
        <location evidence="1">Membrane</location>
    </subcellularLocation>
</comment>
<sequence>MGIKKIRKEFKLNLNIKNLFLWGLILFFALSFLASLNQASQELEKKPLSSVLTDIKAGKIKKVMVEERKVTAEYNGGDKFESFKEPQASFVEILQNAQIDPKRLEIEIEGDSFFNVPFIDLVINILPILLMVGFFFFIFRQAKGAQSSIFSFGQSTAKLFDQEKPKITFKDIAGIQEAKKEMEEIVDFLKHPKKYASVGARTPKGVLLVGPSGTGKTLLAKAVAGEAKVPFFSMAGSEFMEMLVGVGSARMRDLFKTAKKQAPSIIFIDEVDAIGRTRSVGAMGGHDEREQTLNQMLVEMDGFEPNESVIVIAATNRGDMLDSALLRPGRFDRRIQLDLPDIEGRQEIAMIHAKGKPFVKSINWKKVARRTVGFSGADIENMMNEAAILTARENKLKINMEHIEEAATKVKLGPEKKRLQSDEDRKMTAYHEAGHAVMSYVQEDTDPVHRISIVSRGRALGFNLIVPETDRTHETKTRLLAQIRTLLGGRAAEELIFSEMTSGASSDIDVSTRIARAMVLDFGMSKLGPIDFGSQMQEVEIGKGYFEQPQISPQMQSLIDQEVKLIIDNAYTDAKQLLKKHKLKLDRLAKELLIKETLDGEELDSLMKKD</sequence>
<gene>
    <name evidence="14" type="primary">ftsH</name>
    <name evidence="17" type="ORF">COW99_05380</name>
</gene>
<evidence type="ECO:0000256" key="9">
    <source>
        <dbReference type="ARBA" id="ARBA00022840"/>
    </source>
</evidence>
<feature type="binding site" evidence="14">
    <location>
        <position position="431"/>
    </location>
    <ligand>
        <name>Zn(2+)</name>
        <dbReference type="ChEBI" id="CHEBI:29105"/>
        <note>catalytic</note>
    </ligand>
</feature>
<organism evidence="17 18">
    <name type="scientific">Candidatus Roizmanbacteria bacterium CG22_combo_CG10-13_8_21_14_all_38_20</name>
    <dbReference type="NCBI Taxonomy" id="1974862"/>
    <lineage>
        <taxon>Bacteria</taxon>
        <taxon>Candidatus Roizmaniibacteriota</taxon>
    </lineage>
</organism>
<keyword evidence="5 14" id="KW-0479">Metal-binding</keyword>
<dbReference type="NCBIfam" id="TIGR01241">
    <property type="entry name" value="FtsH_fam"/>
    <property type="match status" value="1"/>
</dbReference>
<dbReference type="Proteomes" id="UP000231246">
    <property type="component" value="Unassembled WGS sequence"/>
</dbReference>
<evidence type="ECO:0000256" key="3">
    <source>
        <dbReference type="ARBA" id="ARBA00022670"/>
    </source>
</evidence>
<dbReference type="Gene3D" id="3.40.50.300">
    <property type="entry name" value="P-loop containing nucleotide triphosphate hydrolases"/>
    <property type="match status" value="1"/>
</dbReference>
<dbReference type="GO" id="GO:0008270">
    <property type="term" value="F:zinc ion binding"/>
    <property type="evidence" value="ECO:0007669"/>
    <property type="project" value="UniProtKB-UniRule"/>
</dbReference>
<dbReference type="Gene3D" id="1.20.58.760">
    <property type="entry name" value="Peptidase M41"/>
    <property type="match status" value="1"/>
</dbReference>
<dbReference type="Pfam" id="PF17862">
    <property type="entry name" value="AAA_lid_3"/>
    <property type="match status" value="1"/>
</dbReference>
<evidence type="ECO:0000256" key="12">
    <source>
        <dbReference type="ARBA" id="ARBA00023136"/>
    </source>
</evidence>
<keyword evidence="17" id="KW-0131">Cell cycle</keyword>
<keyword evidence="14" id="KW-1003">Cell membrane</keyword>
<dbReference type="SMART" id="SM00382">
    <property type="entry name" value="AAA"/>
    <property type="match status" value="1"/>
</dbReference>
<dbReference type="EC" id="3.4.24.-" evidence="14"/>
<comment type="caution">
    <text evidence="17">The sequence shown here is derived from an EMBL/GenBank/DDBJ whole genome shotgun (WGS) entry which is preliminary data.</text>
</comment>
<feature type="binding site" evidence="14">
    <location>
        <position position="507"/>
    </location>
    <ligand>
        <name>Zn(2+)</name>
        <dbReference type="ChEBI" id="CHEBI:29105"/>
        <note>catalytic</note>
    </ligand>
</feature>
<dbReference type="SUPFAM" id="SSF140990">
    <property type="entry name" value="FtsH protease domain-like"/>
    <property type="match status" value="1"/>
</dbReference>
<evidence type="ECO:0000256" key="1">
    <source>
        <dbReference type="ARBA" id="ARBA00004370"/>
    </source>
</evidence>
<keyword evidence="6 14" id="KW-0547">Nucleotide-binding</keyword>
<comment type="similarity">
    <text evidence="2 14">In the C-terminal section; belongs to the peptidase M41 family.</text>
</comment>
<dbReference type="InterPro" id="IPR037219">
    <property type="entry name" value="Peptidase_M41-like"/>
</dbReference>
<comment type="cofactor">
    <cofactor evidence="14">
        <name>Zn(2+)</name>
        <dbReference type="ChEBI" id="CHEBI:29105"/>
    </cofactor>
    <text evidence="14">Binds 1 zinc ion per subunit.</text>
</comment>
<comment type="subunit">
    <text evidence="14">Homohexamer.</text>
</comment>
<comment type="similarity">
    <text evidence="15">Belongs to the AAA ATPase family.</text>
</comment>